<sequence length="77" mass="8591">MGLPPQAARIAGAWNQQPLHGQPARPRRPRLPRGERHDRSSRLTVARLVHPWRSADAATEARPAPPVTAAVRSRRHD</sequence>
<keyword evidence="3" id="KW-1185">Reference proteome</keyword>
<evidence type="ECO:0000313" key="3">
    <source>
        <dbReference type="Proteomes" id="UP001500427"/>
    </source>
</evidence>
<feature type="region of interest" description="Disordered" evidence="1">
    <location>
        <begin position="1"/>
        <end position="77"/>
    </location>
</feature>
<organism evidence="2 3">
    <name type="scientific">Terrabacter aeriphilus</name>
    <dbReference type="NCBI Taxonomy" id="515662"/>
    <lineage>
        <taxon>Bacteria</taxon>
        <taxon>Bacillati</taxon>
        <taxon>Actinomycetota</taxon>
        <taxon>Actinomycetes</taxon>
        <taxon>Micrococcales</taxon>
        <taxon>Intrasporangiaceae</taxon>
        <taxon>Terrabacter</taxon>
    </lineage>
</organism>
<gene>
    <name evidence="2" type="ORF">GCM10023258_26220</name>
</gene>
<protein>
    <submittedName>
        <fullName evidence="2">Uncharacterized protein</fullName>
    </submittedName>
</protein>
<feature type="compositionally biased region" description="Basic and acidic residues" evidence="1">
    <location>
        <begin position="32"/>
        <end position="41"/>
    </location>
</feature>
<evidence type="ECO:0000313" key="2">
    <source>
        <dbReference type="EMBL" id="GAA5029653.1"/>
    </source>
</evidence>
<dbReference type="EMBL" id="BAABIW010000017">
    <property type="protein sequence ID" value="GAA5029653.1"/>
    <property type="molecule type" value="Genomic_DNA"/>
</dbReference>
<feature type="compositionally biased region" description="Low complexity" evidence="1">
    <location>
        <begin position="57"/>
        <end position="71"/>
    </location>
</feature>
<dbReference type="Proteomes" id="UP001500427">
    <property type="component" value="Unassembled WGS sequence"/>
</dbReference>
<evidence type="ECO:0000256" key="1">
    <source>
        <dbReference type="SAM" id="MobiDB-lite"/>
    </source>
</evidence>
<accession>A0ABP9JGX8</accession>
<comment type="caution">
    <text evidence="2">The sequence shown here is derived from an EMBL/GenBank/DDBJ whole genome shotgun (WGS) entry which is preliminary data.</text>
</comment>
<proteinExistence type="predicted"/>
<name>A0ABP9JGX8_9MICO</name>
<dbReference type="RefSeq" id="WP_345507941.1">
    <property type="nucleotide sequence ID" value="NZ_BAABIW010000017.1"/>
</dbReference>
<reference evidence="3" key="1">
    <citation type="journal article" date="2019" name="Int. J. Syst. Evol. Microbiol.">
        <title>The Global Catalogue of Microorganisms (GCM) 10K type strain sequencing project: providing services to taxonomists for standard genome sequencing and annotation.</title>
        <authorList>
            <consortium name="The Broad Institute Genomics Platform"/>
            <consortium name="The Broad Institute Genome Sequencing Center for Infectious Disease"/>
            <person name="Wu L."/>
            <person name="Ma J."/>
        </authorList>
    </citation>
    <scope>NUCLEOTIDE SEQUENCE [LARGE SCALE GENOMIC DNA]</scope>
    <source>
        <strain evidence="3">JCM 17687</strain>
    </source>
</reference>